<evidence type="ECO:0000313" key="9">
    <source>
        <dbReference type="Proteomes" id="UP001608902"/>
    </source>
</evidence>
<comment type="similarity">
    <text evidence="1">Belongs to the RNA polymerase beta chain family.</text>
</comment>
<dbReference type="Proteomes" id="UP001608902">
    <property type="component" value="Unassembled WGS sequence"/>
</dbReference>
<dbReference type="SUPFAM" id="SSF64484">
    <property type="entry name" value="beta and beta-prime subunits of DNA dependent RNA-polymerase"/>
    <property type="match status" value="1"/>
</dbReference>
<accession>A0ABD6EY91</accession>
<organism evidence="8 9">
    <name type="scientific">Gnathostoma spinigerum</name>
    <dbReference type="NCBI Taxonomy" id="75299"/>
    <lineage>
        <taxon>Eukaryota</taxon>
        <taxon>Metazoa</taxon>
        <taxon>Ecdysozoa</taxon>
        <taxon>Nematoda</taxon>
        <taxon>Chromadorea</taxon>
        <taxon>Rhabditida</taxon>
        <taxon>Spirurina</taxon>
        <taxon>Gnathostomatomorpha</taxon>
        <taxon>Gnathostomatoidea</taxon>
        <taxon>Gnathostomatidae</taxon>
        <taxon>Gnathostoma</taxon>
    </lineage>
</organism>
<evidence type="ECO:0000259" key="7">
    <source>
        <dbReference type="Pfam" id="PF04566"/>
    </source>
</evidence>
<feature type="domain" description="RNA polymerase Rpb2" evidence="7">
    <location>
        <begin position="22"/>
        <end position="82"/>
    </location>
</feature>
<evidence type="ECO:0000256" key="6">
    <source>
        <dbReference type="ARBA" id="ARBA00023163"/>
    </source>
</evidence>
<keyword evidence="6" id="KW-0804">Transcription</keyword>
<dbReference type="GO" id="GO:0003899">
    <property type="term" value="F:DNA-directed RNA polymerase activity"/>
    <property type="evidence" value="ECO:0007669"/>
    <property type="project" value="UniProtKB-EC"/>
</dbReference>
<keyword evidence="4" id="KW-0808">Transferase</keyword>
<dbReference type="AlphaFoldDB" id="A0ABD6EY91"/>
<dbReference type="EC" id="2.7.7.6" evidence="2"/>
<keyword evidence="9" id="KW-1185">Reference proteome</keyword>
<dbReference type="Pfam" id="PF04566">
    <property type="entry name" value="RNA_pol_Rpb2_4"/>
    <property type="match status" value="1"/>
</dbReference>
<dbReference type="GO" id="GO:0000428">
    <property type="term" value="C:DNA-directed RNA polymerase complex"/>
    <property type="evidence" value="ECO:0007669"/>
    <property type="project" value="UniProtKB-KW"/>
</dbReference>
<protein>
    <recommendedName>
        <fullName evidence="2">DNA-directed RNA polymerase</fullName>
        <ecNumber evidence="2">2.7.7.6</ecNumber>
    </recommendedName>
</protein>
<comment type="caution">
    <text evidence="8">The sequence shown here is derived from an EMBL/GenBank/DDBJ whole genome shotgun (WGS) entry which is preliminary data.</text>
</comment>
<dbReference type="InterPro" id="IPR007646">
    <property type="entry name" value="RNA_pol_Rpb2_4"/>
</dbReference>
<evidence type="ECO:0000256" key="4">
    <source>
        <dbReference type="ARBA" id="ARBA00022679"/>
    </source>
</evidence>
<reference evidence="8 9" key="1">
    <citation type="submission" date="2024-08" db="EMBL/GenBank/DDBJ databases">
        <title>Gnathostoma spinigerum genome.</title>
        <authorList>
            <person name="Gonzalez-Bertolin B."/>
            <person name="Monzon S."/>
            <person name="Zaballos A."/>
            <person name="Jimenez P."/>
            <person name="Dekumyoy P."/>
            <person name="Varona S."/>
            <person name="Cuesta I."/>
            <person name="Sumanam S."/>
            <person name="Adisakwattana P."/>
            <person name="Gasser R.B."/>
            <person name="Hernandez-Gonzalez A."/>
            <person name="Young N.D."/>
            <person name="Perteguer M.J."/>
        </authorList>
    </citation>
    <scope>NUCLEOTIDE SEQUENCE [LARGE SCALE GENOMIC DNA]</scope>
    <source>
        <strain evidence="8">AL3</strain>
        <tissue evidence="8">Liver</tissue>
    </source>
</reference>
<dbReference type="PANTHER" id="PTHR20856">
    <property type="entry name" value="DNA-DIRECTED RNA POLYMERASE I SUBUNIT 2"/>
    <property type="match status" value="1"/>
</dbReference>
<dbReference type="EMBL" id="JBGFUD010016616">
    <property type="protein sequence ID" value="MFH4984316.1"/>
    <property type="molecule type" value="Genomic_DNA"/>
</dbReference>
<proteinExistence type="inferred from homology"/>
<evidence type="ECO:0000256" key="1">
    <source>
        <dbReference type="ARBA" id="ARBA00006835"/>
    </source>
</evidence>
<dbReference type="Gene3D" id="3.90.1070.20">
    <property type="match status" value="1"/>
</dbReference>
<gene>
    <name evidence="8" type="ORF">AB6A40_011025</name>
</gene>
<sequence>MLREIFFLIDYYPSYCSKYSLVFLNGVLIGLTNDPGRIVRTIRAVRRHGLLNEFVSVSTNAAQRSVFLASDGGRLCRPYIIVSNGVPRVNQEHIEVGIIPTYLFLNSNIIKSKRIYWGIEDEHCSG</sequence>
<evidence type="ECO:0000256" key="3">
    <source>
        <dbReference type="ARBA" id="ARBA00022478"/>
    </source>
</evidence>
<evidence type="ECO:0000313" key="8">
    <source>
        <dbReference type="EMBL" id="MFH4984316.1"/>
    </source>
</evidence>
<evidence type="ECO:0000256" key="2">
    <source>
        <dbReference type="ARBA" id="ARBA00012418"/>
    </source>
</evidence>
<keyword evidence="3" id="KW-0240">DNA-directed RNA polymerase</keyword>
<name>A0ABD6EY91_9BILA</name>
<dbReference type="InterPro" id="IPR015712">
    <property type="entry name" value="DNA-dir_RNA_pol_su2"/>
</dbReference>
<keyword evidence="5" id="KW-0548">Nucleotidyltransferase</keyword>
<evidence type="ECO:0000256" key="5">
    <source>
        <dbReference type="ARBA" id="ARBA00022695"/>
    </source>
</evidence>